<gene>
    <name evidence="4" type="ORF">Q764_11495</name>
</gene>
<accession>A0A0A2M854</accession>
<keyword evidence="5" id="KW-1185">Reference proteome</keyword>
<dbReference type="PANTHER" id="PTHR35089:SF1">
    <property type="entry name" value="CHAPERONE PROTEIN SKP"/>
    <property type="match status" value="1"/>
</dbReference>
<evidence type="ECO:0000256" key="2">
    <source>
        <dbReference type="ARBA" id="ARBA00022729"/>
    </source>
</evidence>
<feature type="chain" id="PRO_5001991973" evidence="3">
    <location>
        <begin position="26"/>
        <end position="169"/>
    </location>
</feature>
<evidence type="ECO:0000256" key="3">
    <source>
        <dbReference type="SAM" id="SignalP"/>
    </source>
</evidence>
<evidence type="ECO:0000313" key="5">
    <source>
        <dbReference type="Proteomes" id="UP000030121"/>
    </source>
</evidence>
<dbReference type="InterPro" id="IPR005632">
    <property type="entry name" value="Chaperone_Skp"/>
</dbReference>
<feature type="signal peptide" evidence="3">
    <location>
        <begin position="1"/>
        <end position="25"/>
    </location>
</feature>
<dbReference type="GO" id="GO:0050821">
    <property type="term" value="P:protein stabilization"/>
    <property type="evidence" value="ECO:0007669"/>
    <property type="project" value="TreeGrafter"/>
</dbReference>
<dbReference type="AlphaFoldDB" id="A0A0A2M854"/>
<dbReference type="RefSeq" id="WP_026979637.1">
    <property type="nucleotide sequence ID" value="NZ_AUCZ01000003.1"/>
</dbReference>
<evidence type="ECO:0000313" key="4">
    <source>
        <dbReference type="EMBL" id="KGO88847.1"/>
    </source>
</evidence>
<dbReference type="Proteomes" id="UP000030121">
    <property type="component" value="Unassembled WGS sequence"/>
</dbReference>
<proteinExistence type="inferred from homology"/>
<organism evidence="4 5">
    <name type="scientific">Flavobacterium suncheonense GH29-5 = DSM 17707</name>
    <dbReference type="NCBI Taxonomy" id="1121899"/>
    <lineage>
        <taxon>Bacteria</taxon>
        <taxon>Pseudomonadati</taxon>
        <taxon>Bacteroidota</taxon>
        <taxon>Flavobacteriia</taxon>
        <taxon>Flavobacteriales</taxon>
        <taxon>Flavobacteriaceae</taxon>
        <taxon>Flavobacterium</taxon>
    </lineage>
</organism>
<dbReference type="Pfam" id="PF03938">
    <property type="entry name" value="OmpH"/>
    <property type="match status" value="1"/>
</dbReference>
<dbReference type="eggNOG" id="COG2825">
    <property type="taxonomic scope" value="Bacteria"/>
</dbReference>
<dbReference type="SMART" id="SM00935">
    <property type="entry name" value="OmpH"/>
    <property type="match status" value="1"/>
</dbReference>
<comment type="caution">
    <text evidence="4">The sequence shown here is derived from an EMBL/GenBank/DDBJ whole genome shotgun (WGS) entry which is preliminary data.</text>
</comment>
<dbReference type="OrthoDB" id="1524711at2"/>
<dbReference type="GO" id="GO:0051082">
    <property type="term" value="F:unfolded protein binding"/>
    <property type="evidence" value="ECO:0007669"/>
    <property type="project" value="InterPro"/>
</dbReference>
<reference evidence="4 5" key="1">
    <citation type="submission" date="2013-09" db="EMBL/GenBank/DDBJ databases">
        <authorList>
            <person name="Zeng Z."/>
            <person name="Chen C."/>
        </authorList>
    </citation>
    <scope>NUCLEOTIDE SEQUENCE [LARGE SCALE GENOMIC DNA]</scope>
    <source>
        <strain evidence="4 5">GH29-5</strain>
    </source>
</reference>
<name>A0A0A2M854_9FLAO</name>
<keyword evidence="2 3" id="KW-0732">Signal</keyword>
<dbReference type="InterPro" id="IPR024930">
    <property type="entry name" value="Skp_dom_sf"/>
</dbReference>
<sequence length="169" mass="18893">MKQLKTLLIAAALFLGANQTISAQAKVAHIDVQELMTTMPEMKTAQAQVKKIGETYEKEYQTLVTEYQNKMKKYESEATTVGEAVNETRAKEMQDMGQRIQQFRETAQKELQQKEMDLVKPIMDKAKNAIQKVAKAKGYQYVLDSTSGSGVILADGPNLLADVKKELGF</sequence>
<evidence type="ECO:0000256" key="1">
    <source>
        <dbReference type="ARBA" id="ARBA00009091"/>
    </source>
</evidence>
<dbReference type="EMBL" id="JRLW01000015">
    <property type="protein sequence ID" value="KGO88847.1"/>
    <property type="molecule type" value="Genomic_DNA"/>
</dbReference>
<dbReference type="STRING" id="1121899.GCA_000430025_00872"/>
<dbReference type="SUPFAM" id="SSF111384">
    <property type="entry name" value="OmpH-like"/>
    <property type="match status" value="1"/>
</dbReference>
<protein>
    <submittedName>
        <fullName evidence="4">Membrane protein</fullName>
    </submittedName>
</protein>
<dbReference type="PANTHER" id="PTHR35089">
    <property type="entry name" value="CHAPERONE PROTEIN SKP"/>
    <property type="match status" value="1"/>
</dbReference>
<dbReference type="Gene3D" id="3.30.910.20">
    <property type="entry name" value="Skp domain"/>
    <property type="match status" value="1"/>
</dbReference>
<dbReference type="GO" id="GO:0005829">
    <property type="term" value="C:cytosol"/>
    <property type="evidence" value="ECO:0007669"/>
    <property type="project" value="TreeGrafter"/>
</dbReference>
<comment type="similarity">
    <text evidence="1">Belongs to the Skp family.</text>
</comment>